<feature type="transmembrane region" description="Helical" evidence="6">
    <location>
        <begin position="186"/>
        <end position="210"/>
    </location>
</feature>
<evidence type="ECO:0000313" key="7">
    <source>
        <dbReference type="EMBL" id="OQR83009.1"/>
    </source>
</evidence>
<evidence type="ECO:0000256" key="6">
    <source>
        <dbReference type="SAM" id="Phobius"/>
    </source>
</evidence>
<feature type="transmembrane region" description="Helical" evidence="6">
    <location>
        <begin position="150"/>
        <end position="174"/>
    </location>
</feature>
<dbReference type="Proteomes" id="UP000243579">
    <property type="component" value="Unassembled WGS sequence"/>
</dbReference>
<dbReference type="Gene3D" id="1.20.1250.20">
    <property type="entry name" value="MFS general substrate transporter like domains"/>
    <property type="match status" value="2"/>
</dbReference>
<dbReference type="OrthoDB" id="28755at2759"/>
<keyword evidence="5 6" id="KW-0472">Membrane</keyword>
<feature type="transmembrane region" description="Helical" evidence="6">
    <location>
        <begin position="271"/>
        <end position="289"/>
    </location>
</feature>
<dbReference type="PANTHER" id="PTHR19432">
    <property type="entry name" value="SUGAR TRANSPORTER"/>
    <property type="match status" value="1"/>
</dbReference>
<evidence type="ECO:0000256" key="4">
    <source>
        <dbReference type="ARBA" id="ARBA00022989"/>
    </source>
</evidence>
<keyword evidence="3 6" id="KW-0812">Transmembrane</keyword>
<protein>
    <submittedName>
        <fullName evidence="7">Glycoside-Pentoside-Hexuronide (GPH):Cation Symporter Family</fullName>
    </submittedName>
</protein>
<dbReference type="SUPFAM" id="SSF103473">
    <property type="entry name" value="MFS general substrate transporter"/>
    <property type="match status" value="1"/>
</dbReference>
<feature type="transmembrane region" description="Helical" evidence="6">
    <location>
        <begin position="450"/>
        <end position="470"/>
    </location>
</feature>
<feature type="transmembrane region" description="Helical" evidence="6">
    <location>
        <begin position="70"/>
        <end position="91"/>
    </location>
</feature>
<dbReference type="InterPro" id="IPR036259">
    <property type="entry name" value="MFS_trans_sf"/>
</dbReference>
<feature type="transmembrane region" description="Helical" evidence="6">
    <location>
        <begin position="42"/>
        <end position="64"/>
    </location>
</feature>
<dbReference type="Pfam" id="PF13347">
    <property type="entry name" value="MFS_2"/>
    <property type="match status" value="1"/>
</dbReference>
<evidence type="ECO:0000256" key="2">
    <source>
        <dbReference type="ARBA" id="ARBA00022448"/>
    </source>
</evidence>
<feature type="transmembrane region" description="Helical" evidence="6">
    <location>
        <begin position="112"/>
        <end position="130"/>
    </location>
</feature>
<keyword evidence="8" id="KW-1185">Reference proteome</keyword>
<evidence type="ECO:0000313" key="8">
    <source>
        <dbReference type="Proteomes" id="UP000243579"/>
    </source>
</evidence>
<sequence length="479" mass="51060">MMKQSSSLDDNGEVVRHVASTDLALVTQASSSSPVEGCSLRFLLLLCAPRMAINMAWAAQWAALAPLLQTLLSASSVQLVQLIGPVTGFLIGPTMGVLSDNCTSPYGRRRPFIFWGAWTTALCWVFLMYVDDLSSALGSDSSARTAWKTSLVVIGYIWMDVSVNLTQVPVNLLIADLAGDRQITAASIGGVYAILGSFTISGFVMAFGAAPTHFTAFLAMLLVLLLVTTMLVCYFVPDRPFVPDAQAHSQRQQIGAAFRAVYRGVRQLPHLLRLYAVIVVLALYGFTAYNSAKGQFFGLHVFRGNATGSDTCGSNCSEAQAQYNEGVRLATGLTDTLFNVVGLIYLSFLPGLVRWAGAKTVLASALVPQVAFIVLAFSAHVGLDVVIAVLSAITQNTIFPMTMPLIIHVVGYGEANQLGLFAGALNSAVCLGQFLNFVTASVLVTTEMGYGLPILVGGLLSLAALVLTLLKFHVNLESI</sequence>
<organism evidence="7 8">
    <name type="scientific">Achlya hypogyna</name>
    <name type="common">Oomycete</name>
    <name type="synonym">Protoachlya hypogyna</name>
    <dbReference type="NCBI Taxonomy" id="1202772"/>
    <lineage>
        <taxon>Eukaryota</taxon>
        <taxon>Sar</taxon>
        <taxon>Stramenopiles</taxon>
        <taxon>Oomycota</taxon>
        <taxon>Saprolegniomycetes</taxon>
        <taxon>Saprolegniales</taxon>
        <taxon>Achlyaceae</taxon>
        <taxon>Achlya</taxon>
    </lineage>
</organism>
<reference evidence="7 8" key="1">
    <citation type="journal article" date="2014" name="Genome Biol. Evol.">
        <title>The secreted proteins of Achlya hypogyna and Thraustotheca clavata identify the ancestral oomycete secretome and reveal gene acquisitions by horizontal gene transfer.</title>
        <authorList>
            <person name="Misner I."/>
            <person name="Blouin N."/>
            <person name="Leonard G."/>
            <person name="Richards T.A."/>
            <person name="Lane C.E."/>
        </authorList>
    </citation>
    <scope>NUCLEOTIDE SEQUENCE [LARGE SCALE GENOMIC DNA]</scope>
    <source>
        <strain evidence="7 8">ATCC 48635</strain>
    </source>
</reference>
<comment type="subcellular location">
    <subcellularLocation>
        <location evidence="1">Membrane</location>
        <topology evidence="1">Multi-pass membrane protein</topology>
    </subcellularLocation>
</comment>
<evidence type="ECO:0000256" key="3">
    <source>
        <dbReference type="ARBA" id="ARBA00022692"/>
    </source>
</evidence>
<keyword evidence="2" id="KW-0813">Transport</keyword>
<feature type="transmembrane region" description="Helical" evidence="6">
    <location>
        <begin position="216"/>
        <end position="236"/>
    </location>
</feature>
<dbReference type="PANTHER" id="PTHR19432:SF26">
    <property type="entry name" value="MAJOR FACILITATOR SUPERFAMILY (MFS) PROFILE DOMAIN-CONTAINING PROTEIN"/>
    <property type="match status" value="1"/>
</dbReference>
<evidence type="ECO:0000256" key="5">
    <source>
        <dbReference type="ARBA" id="ARBA00023136"/>
    </source>
</evidence>
<feature type="transmembrane region" description="Helical" evidence="6">
    <location>
        <begin position="418"/>
        <end position="444"/>
    </location>
</feature>
<keyword evidence="4 6" id="KW-1133">Transmembrane helix</keyword>
<dbReference type="EMBL" id="JNBR01002405">
    <property type="protein sequence ID" value="OQR83009.1"/>
    <property type="molecule type" value="Genomic_DNA"/>
</dbReference>
<evidence type="ECO:0000256" key="1">
    <source>
        <dbReference type="ARBA" id="ARBA00004141"/>
    </source>
</evidence>
<dbReference type="GO" id="GO:0008506">
    <property type="term" value="F:sucrose:proton symporter activity"/>
    <property type="evidence" value="ECO:0007669"/>
    <property type="project" value="TreeGrafter"/>
</dbReference>
<gene>
    <name evidence="7" type="ORF">ACHHYP_15235</name>
</gene>
<proteinExistence type="predicted"/>
<comment type="caution">
    <text evidence="7">The sequence shown here is derived from an EMBL/GenBank/DDBJ whole genome shotgun (WGS) entry which is preliminary data.</text>
</comment>
<dbReference type="AlphaFoldDB" id="A0A1V9YBD1"/>
<feature type="transmembrane region" description="Helical" evidence="6">
    <location>
        <begin position="336"/>
        <end position="353"/>
    </location>
</feature>
<name>A0A1V9YBD1_ACHHY</name>
<accession>A0A1V9YBD1</accession>
<dbReference type="GO" id="GO:0016020">
    <property type="term" value="C:membrane"/>
    <property type="evidence" value="ECO:0007669"/>
    <property type="project" value="UniProtKB-SubCell"/>
</dbReference>